<keyword evidence="2" id="KW-1185">Reference proteome</keyword>
<evidence type="ECO:0000313" key="2">
    <source>
        <dbReference type="Proteomes" id="UP000095472"/>
    </source>
</evidence>
<name>A0ACD5GZU1_9CYAN</name>
<dbReference type="Proteomes" id="UP000095472">
    <property type="component" value="Chromosome"/>
</dbReference>
<accession>A0ACD5GZU1</accession>
<organism evidence="1 2">
    <name type="scientific">Desertifilum tharense IPPAS B-1220</name>
    <dbReference type="NCBI Taxonomy" id="1781255"/>
    <lineage>
        <taxon>Bacteria</taxon>
        <taxon>Bacillati</taxon>
        <taxon>Cyanobacteriota</taxon>
        <taxon>Cyanophyceae</taxon>
        <taxon>Desertifilales</taxon>
        <taxon>Desertifilaceae</taxon>
        <taxon>Desertifilum</taxon>
    </lineage>
</organism>
<evidence type="ECO:0000313" key="1">
    <source>
        <dbReference type="EMBL" id="XPM66518.1"/>
    </source>
</evidence>
<dbReference type="EMBL" id="CP182909">
    <property type="protein sequence ID" value="XPM66518.1"/>
    <property type="molecule type" value="Genomic_DNA"/>
</dbReference>
<proteinExistence type="predicted"/>
<protein>
    <submittedName>
        <fullName evidence="1">Uncharacterized protein</fullName>
    </submittedName>
</protein>
<reference evidence="1 2" key="1">
    <citation type="journal article" date="2016" name="Genome Announc.">
        <title>Draft Genome Sequence of the Thermotolerant Cyanobacterium Desertifilum sp. IPPAS B-1220.</title>
        <authorList>
            <person name="Mironov K.S."/>
            <person name="Sinetova M.A."/>
            <person name="Bolatkhan K."/>
            <person name="Zayadan B.K."/>
            <person name="Ustinova V.V."/>
            <person name="Kupriyanova E.V."/>
            <person name="Skrypnik A.N."/>
            <person name="Gogoleva N.E."/>
            <person name="Gogolev Y.V."/>
            <person name="Los D.A."/>
        </authorList>
    </citation>
    <scope>NUCLEOTIDE SEQUENCE [LARGE SCALE GENOMIC DNA]</scope>
    <source>
        <strain evidence="1 2">IPPAS B-1220</strain>
    </source>
</reference>
<sequence>MKLHYLKLILSAVIFSLAMQMAQAAKAENLELSFSLHEAERVAAASVQSSVGLDFSVPVYQATPPLKQRLIRLLLRL</sequence>
<gene>
    <name evidence="1" type="ORF">BH720_015180</name>
</gene>